<dbReference type="PANTHER" id="PTHR32241:SF13">
    <property type="entry name" value="INACTIVE PATATIN-LIKE PROTEIN 9-RELATED"/>
    <property type="match status" value="1"/>
</dbReference>
<reference evidence="9" key="1">
    <citation type="submission" date="2019-07" db="EMBL/GenBank/DDBJ databases">
        <authorList>
            <person name="Dittberner H."/>
        </authorList>
    </citation>
    <scope>NUCLEOTIDE SEQUENCE [LARGE SCALE GENOMIC DNA]</scope>
</reference>
<dbReference type="SUPFAM" id="SSF52151">
    <property type="entry name" value="FabD/lysophospholipase-like"/>
    <property type="match status" value="1"/>
</dbReference>
<evidence type="ECO:0000313" key="9">
    <source>
        <dbReference type="EMBL" id="VVB06703.1"/>
    </source>
</evidence>
<dbReference type="PANTHER" id="PTHR32241">
    <property type="entry name" value="PATATIN-LIKE PROTEIN 6"/>
    <property type="match status" value="1"/>
</dbReference>
<comment type="similarity">
    <text evidence="1 6">Belongs to the patatin family.</text>
</comment>
<evidence type="ECO:0000256" key="6">
    <source>
        <dbReference type="RuleBase" id="RU361262"/>
    </source>
</evidence>
<evidence type="ECO:0000256" key="1">
    <source>
        <dbReference type="ARBA" id="ARBA00010240"/>
    </source>
</evidence>
<feature type="domain" description="PNPLA" evidence="8">
    <location>
        <begin position="33"/>
        <end position="234"/>
    </location>
</feature>
<dbReference type="Proteomes" id="UP000489600">
    <property type="component" value="Unassembled WGS sequence"/>
</dbReference>
<keyword evidence="4 6" id="KW-0443">Lipid metabolism</keyword>
<dbReference type="Gene3D" id="3.40.1090.10">
    <property type="entry name" value="Cytosolic phospholipase A2 catalytic domain"/>
    <property type="match status" value="1"/>
</dbReference>
<evidence type="ECO:0000256" key="7">
    <source>
        <dbReference type="SAM" id="MobiDB-lite"/>
    </source>
</evidence>
<dbReference type="GO" id="GO:0016042">
    <property type="term" value="P:lipid catabolic process"/>
    <property type="evidence" value="ECO:0007669"/>
    <property type="project" value="UniProtKB-KW"/>
</dbReference>
<gene>
    <name evidence="9" type="ORF">ANE_LOCUS17147</name>
</gene>
<evidence type="ECO:0000256" key="4">
    <source>
        <dbReference type="ARBA" id="ARBA00023098"/>
    </source>
</evidence>
<dbReference type="GO" id="GO:0016787">
    <property type="term" value="F:hydrolase activity"/>
    <property type="evidence" value="ECO:0007669"/>
    <property type="project" value="UniProtKB-KW"/>
</dbReference>
<organism evidence="9 10">
    <name type="scientific">Arabis nemorensis</name>
    <dbReference type="NCBI Taxonomy" id="586526"/>
    <lineage>
        <taxon>Eukaryota</taxon>
        <taxon>Viridiplantae</taxon>
        <taxon>Streptophyta</taxon>
        <taxon>Embryophyta</taxon>
        <taxon>Tracheophyta</taxon>
        <taxon>Spermatophyta</taxon>
        <taxon>Magnoliopsida</taxon>
        <taxon>eudicotyledons</taxon>
        <taxon>Gunneridae</taxon>
        <taxon>Pentapetalae</taxon>
        <taxon>rosids</taxon>
        <taxon>malvids</taxon>
        <taxon>Brassicales</taxon>
        <taxon>Brassicaceae</taxon>
        <taxon>Arabideae</taxon>
        <taxon>Arabis</taxon>
    </lineage>
</organism>
<evidence type="ECO:0000313" key="10">
    <source>
        <dbReference type="Proteomes" id="UP000489600"/>
    </source>
</evidence>
<dbReference type="PROSITE" id="PS51635">
    <property type="entry name" value="PNPLA"/>
    <property type="match status" value="1"/>
</dbReference>
<evidence type="ECO:0000256" key="5">
    <source>
        <dbReference type="PROSITE-ProRule" id="PRU01161"/>
    </source>
</evidence>
<accession>A0A565BZ76</accession>
<evidence type="ECO:0000256" key="2">
    <source>
        <dbReference type="ARBA" id="ARBA00022801"/>
    </source>
</evidence>
<sequence>MEMDLSKVTLDIFTKLEQKWLSHCDTTRKTRILSIDGGGTTGIVAGASILHLERQIRLLTGDPHAQISDFFDIVAGTGIGGILAALLVADDGSGRPMFTAKDAVKFIAEKNSELFQIRHTGVFRRNKRFSAKSMDRVLDAAFRREDGKVLTMKDTCKPLLVPCYDLKTSAPFVFSRAGALESPSFDFDLWKVCRATSATPSLFKPFNVVSVDGKTSCSAVDGGLVMNNPTAAAVTHVLHNKRDFPLVNGVDDLLVLSLGNGSSNVSSSPGRKLRRNGDCSTSSVVDMVLDGVSDTVDQMLGNAFCYNRTDYVRIQANGLTKSAEELLKERGVETAPFGGKRLLTETNGERIESFVQRLVASGKPSLPPSPCKESAVNPLADGR</sequence>
<dbReference type="EC" id="3.1.1.-" evidence="6"/>
<evidence type="ECO:0000256" key="3">
    <source>
        <dbReference type="ARBA" id="ARBA00022963"/>
    </source>
</evidence>
<feature type="short sequence motif" description="GXGXXG" evidence="5">
    <location>
        <begin position="37"/>
        <end position="42"/>
    </location>
</feature>
<dbReference type="InterPro" id="IPR002641">
    <property type="entry name" value="PNPLA_dom"/>
</dbReference>
<keyword evidence="10" id="KW-1185">Reference proteome</keyword>
<protein>
    <recommendedName>
        <fullName evidence="6">Patatin</fullName>
        <ecNumber evidence="6">3.1.1.-</ecNumber>
    </recommendedName>
</protein>
<dbReference type="OrthoDB" id="630895at2759"/>
<dbReference type="AlphaFoldDB" id="A0A565BZ76"/>
<comment type="caution">
    <text evidence="5">Lacks conserved residue(s) required for the propagation of feature annotation.</text>
</comment>
<evidence type="ECO:0000259" key="8">
    <source>
        <dbReference type="PROSITE" id="PS51635"/>
    </source>
</evidence>
<dbReference type="InterPro" id="IPR016035">
    <property type="entry name" value="Acyl_Trfase/lysoPLipase"/>
</dbReference>
<comment type="function">
    <text evidence="6">Lipolytic acyl hydrolase (LAH).</text>
</comment>
<feature type="region of interest" description="Disordered" evidence="7">
    <location>
        <begin position="362"/>
        <end position="383"/>
    </location>
</feature>
<comment type="domain">
    <text evidence="6">The nitrogen atoms of the two glycine residues in the GGXR motif define the oxyanion hole, and stabilize the oxyanion that forms during the nucleophilic attack by the catalytic serine during substrate cleavage.</text>
</comment>
<feature type="short sequence motif" description="DGA/G" evidence="5">
    <location>
        <begin position="221"/>
        <end position="223"/>
    </location>
</feature>
<keyword evidence="3 6" id="KW-0442">Lipid degradation</keyword>
<proteinExistence type="inferred from homology"/>
<dbReference type="Pfam" id="PF01734">
    <property type="entry name" value="Patatin"/>
    <property type="match status" value="1"/>
</dbReference>
<keyword evidence="2 6" id="KW-0378">Hydrolase</keyword>
<dbReference type="EMBL" id="CABITT030000005">
    <property type="protein sequence ID" value="VVB06703.1"/>
    <property type="molecule type" value="Genomic_DNA"/>
</dbReference>
<name>A0A565BZ76_9BRAS</name>
<dbReference type="CDD" id="cd07199">
    <property type="entry name" value="Pat17_PNPLA8_PNPLA9_like"/>
    <property type="match status" value="1"/>
</dbReference>
<comment type="caution">
    <text evidence="9">The sequence shown here is derived from an EMBL/GenBank/DDBJ whole genome shotgun (WGS) entry which is preliminary data.</text>
</comment>